<keyword evidence="21" id="KW-1185">Reference proteome</keyword>
<evidence type="ECO:0000256" key="15">
    <source>
        <dbReference type="ARBA" id="ARBA00023239"/>
    </source>
</evidence>
<dbReference type="EMBL" id="JACHJO010000010">
    <property type="protein sequence ID" value="MBB6121458.1"/>
    <property type="molecule type" value="Genomic_DNA"/>
</dbReference>
<keyword evidence="10 17" id="KW-0479">Metal-binding</keyword>
<evidence type="ECO:0000256" key="9">
    <source>
        <dbReference type="ARBA" id="ARBA00022605"/>
    </source>
</evidence>
<keyword evidence="9 17" id="KW-0028">Amino-acid biosynthesis</keyword>
<dbReference type="EC" id="4.2.3.4" evidence="6 17"/>
<evidence type="ECO:0000256" key="6">
    <source>
        <dbReference type="ARBA" id="ARBA00013031"/>
    </source>
</evidence>
<dbReference type="InterPro" id="IPR030960">
    <property type="entry name" value="DHQS/DOIS_N"/>
</dbReference>
<keyword evidence="13 17" id="KW-0520">NAD</keyword>
<evidence type="ECO:0000256" key="3">
    <source>
        <dbReference type="ARBA" id="ARBA00004496"/>
    </source>
</evidence>
<dbReference type="PANTHER" id="PTHR43622">
    <property type="entry name" value="3-DEHYDROQUINATE SYNTHASE"/>
    <property type="match status" value="1"/>
</dbReference>
<comment type="similarity">
    <text evidence="5 17">Belongs to the sugar phosphate cyclases superfamily. Dehydroquinate synthase family.</text>
</comment>
<dbReference type="InterPro" id="IPR056179">
    <property type="entry name" value="DHQS_C"/>
</dbReference>
<sequence>MTVTRIGVGGPADRYDVVIGSGILSELPSLVEGAAQVAVVHPEGLERLARPAVEALEAAGHRVHPMPVPDGEAAKSAAVATDLWSRLGRLAFTRSDAVVGLGGGATTDLAGFVAATWLRGVRAVLVPTTLLGMVDAAVGGKTGINTPEGKNLVGAFHPPAGVLCDLDTLAGMPRADYIGGLAEVVKAGFIADPAICDLVEDDPEGAAAPEGRHTRELIERAVRVKADVVSGDLRESGRREILNYGHTLGHAIERAENYTFRHGYAVSIGMVFAAELARLDGRIDDALVGRHRSLLASVGLPVSYAPEAWPELHAAMSVDKKARGTTLRFVVLEGLGRTGVLSGPSPELLGDAYRALTHGTRGPGSH</sequence>
<evidence type="ECO:0000256" key="16">
    <source>
        <dbReference type="ARBA" id="ARBA00023285"/>
    </source>
</evidence>
<dbReference type="Pfam" id="PF01761">
    <property type="entry name" value="DHQ_synthase"/>
    <property type="match status" value="1"/>
</dbReference>
<dbReference type="Gene3D" id="1.20.1090.10">
    <property type="entry name" value="Dehydroquinate synthase-like - alpha domain"/>
    <property type="match status" value="1"/>
</dbReference>
<dbReference type="SUPFAM" id="SSF56796">
    <property type="entry name" value="Dehydroquinate synthase-like"/>
    <property type="match status" value="1"/>
</dbReference>
<dbReference type="RefSeq" id="WP_184292905.1">
    <property type="nucleotide sequence ID" value="NZ_JACHJO010000010.1"/>
</dbReference>
<dbReference type="UniPathway" id="UPA00053">
    <property type="reaction ID" value="UER00085"/>
</dbReference>
<feature type="binding site" evidence="17">
    <location>
        <position position="262"/>
    </location>
    <ligand>
        <name>Zn(2+)</name>
        <dbReference type="ChEBI" id="CHEBI:29105"/>
    </ligand>
</feature>
<dbReference type="NCBIfam" id="TIGR01357">
    <property type="entry name" value="aroB"/>
    <property type="match status" value="1"/>
</dbReference>
<keyword evidence="16 17" id="KW-0170">Cobalt</keyword>
<dbReference type="AlphaFoldDB" id="A0A841IYY7"/>
<feature type="binding site" evidence="17">
    <location>
        <position position="246"/>
    </location>
    <ligand>
        <name>Zn(2+)</name>
        <dbReference type="ChEBI" id="CHEBI:29105"/>
    </ligand>
</feature>
<evidence type="ECO:0000256" key="8">
    <source>
        <dbReference type="ARBA" id="ARBA00022490"/>
    </source>
</evidence>
<comment type="pathway">
    <text evidence="4 17">Metabolic intermediate biosynthesis; chorismate biosynthesis; chorismate from D-erythrose 4-phosphate and phosphoenolpyruvate: step 2/7.</text>
</comment>
<accession>A0A841IYY7</accession>
<dbReference type="Proteomes" id="UP000536604">
    <property type="component" value="Unassembled WGS sequence"/>
</dbReference>
<evidence type="ECO:0000259" key="18">
    <source>
        <dbReference type="Pfam" id="PF01761"/>
    </source>
</evidence>
<keyword evidence="15 17" id="KW-0456">Lyase</keyword>
<feature type="binding site" evidence="17">
    <location>
        <begin position="70"/>
        <end position="75"/>
    </location>
    <ligand>
        <name>NAD(+)</name>
        <dbReference type="ChEBI" id="CHEBI:57540"/>
    </ligand>
</feature>
<evidence type="ECO:0000256" key="5">
    <source>
        <dbReference type="ARBA" id="ARBA00005412"/>
    </source>
</evidence>
<evidence type="ECO:0000313" key="20">
    <source>
        <dbReference type="EMBL" id="MBB6121458.1"/>
    </source>
</evidence>
<dbReference type="InterPro" id="IPR030963">
    <property type="entry name" value="DHQ_synth_fam"/>
</dbReference>
<dbReference type="GO" id="GO:0000166">
    <property type="term" value="F:nucleotide binding"/>
    <property type="evidence" value="ECO:0007669"/>
    <property type="project" value="UniProtKB-KW"/>
</dbReference>
<comment type="cofactor">
    <cofactor evidence="17">
        <name>Co(2+)</name>
        <dbReference type="ChEBI" id="CHEBI:48828"/>
    </cofactor>
    <cofactor evidence="17">
        <name>Zn(2+)</name>
        <dbReference type="ChEBI" id="CHEBI:29105"/>
    </cofactor>
    <text evidence="17">Binds 1 divalent metal cation per subunit. Can use either Co(2+) or Zn(2+).</text>
</comment>
<comment type="subcellular location">
    <subcellularLocation>
        <location evidence="3 17">Cytoplasm</location>
    </subcellularLocation>
</comment>
<dbReference type="Gene3D" id="3.40.50.1970">
    <property type="match status" value="1"/>
</dbReference>
<feature type="binding site" evidence="17">
    <location>
        <position position="150"/>
    </location>
    <ligand>
        <name>NAD(+)</name>
        <dbReference type="ChEBI" id="CHEBI:57540"/>
    </ligand>
</feature>
<dbReference type="GO" id="GO:0008652">
    <property type="term" value="P:amino acid biosynthetic process"/>
    <property type="evidence" value="ECO:0007669"/>
    <property type="project" value="UniProtKB-KW"/>
</dbReference>
<feature type="domain" description="3-dehydroquinate synthase C-terminal" evidence="19">
    <location>
        <begin position="180"/>
        <end position="322"/>
    </location>
</feature>
<dbReference type="InterPro" id="IPR016037">
    <property type="entry name" value="DHQ_synth_AroB"/>
</dbReference>
<dbReference type="HAMAP" id="MF_00110">
    <property type="entry name" value="DHQ_synthase"/>
    <property type="match status" value="1"/>
</dbReference>
<feature type="binding site" evidence="17">
    <location>
        <begin position="128"/>
        <end position="129"/>
    </location>
    <ligand>
        <name>NAD(+)</name>
        <dbReference type="ChEBI" id="CHEBI:57540"/>
    </ligand>
</feature>
<dbReference type="GO" id="GO:0009073">
    <property type="term" value="P:aromatic amino acid family biosynthetic process"/>
    <property type="evidence" value="ECO:0007669"/>
    <property type="project" value="UniProtKB-KW"/>
</dbReference>
<evidence type="ECO:0000256" key="7">
    <source>
        <dbReference type="ARBA" id="ARBA00017684"/>
    </source>
</evidence>
<evidence type="ECO:0000313" key="21">
    <source>
        <dbReference type="Proteomes" id="UP000536604"/>
    </source>
</evidence>
<dbReference type="GO" id="GO:0005737">
    <property type="term" value="C:cytoplasm"/>
    <property type="evidence" value="ECO:0007669"/>
    <property type="project" value="UniProtKB-SubCell"/>
</dbReference>
<keyword evidence="11 17" id="KW-0547">Nucleotide-binding</keyword>
<proteinExistence type="inferred from homology"/>
<dbReference type="GO" id="GO:0009423">
    <property type="term" value="P:chorismate biosynthetic process"/>
    <property type="evidence" value="ECO:0007669"/>
    <property type="project" value="UniProtKB-UniRule"/>
</dbReference>
<dbReference type="GO" id="GO:0003856">
    <property type="term" value="F:3-dehydroquinate synthase activity"/>
    <property type="evidence" value="ECO:0007669"/>
    <property type="project" value="UniProtKB-UniRule"/>
</dbReference>
<evidence type="ECO:0000256" key="1">
    <source>
        <dbReference type="ARBA" id="ARBA00001393"/>
    </source>
</evidence>
<protein>
    <recommendedName>
        <fullName evidence="7 17">3-dehydroquinate synthase</fullName>
        <shortName evidence="17">DHQS</shortName>
        <ecNumber evidence="6 17">4.2.3.4</ecNumber>
    </recommendedName>
</protein>
<dbReference type="PIRSF" id="PIRSF001455">
    <property type="entry name" value="DHQ_synth"/>
    <property type="match status" value="1"/>
</dbReference>
<evidence type="ECO:0000256" key="10">
    <source>
        <dbReference type="ARBA" id="ARBA00022723"/>
    </source>
</evidence>
<feature type="domain" description="3-dehydroquinate synthase N-terminal" evidence="18">
    <location>
        <begin position="67"/>
        <end position="176"/>
    </location>
</feature>
<keyword evidence="14 17" id="KW-0057">Aromatic amino acid biosynthesis</keyword>
<keyword evidence="8 17" id="KW-0963">Cytoplasm</keyword>
<dbReference type="CDD" id="cd08195">
    <property type="entry name" value="DHQS"/>
    <property type="match status" value="1"/>
</dbReference>
<evidence type="ECO:0000256" key="13">
    <source>
        <dbReference type="ARBA" id="ARBA00023027"/>
    </source>
</evidence>
<comment type="caution">
    <text evidence="17">Lacks conserved residue(s) required for the propagation of feature annotation.</text>
</comment>
<organism evidence="20 21">
    <name type="scientific">Nocardiopsis algeriensis</name>
    <dbReference type="NCBI Taxonomy" id="1478215"/>
    <lineage>
        <taxon>Bacteria</taxon>
        <taxon>Bacillati</taxon>
        <taxon>Actinomycetota</taxon>
        <taxon>Actinomycetes</taxon>
        <taxon>Streptosporangiales</taxon>
        <taxon>Nocardiopsidaceae</taxon>
        <taxon>Nocardiopsis</taxon>
    </lineage>
</organism>
<evidence type="ECO:0000256" key="11">
    <source>
        <dbReference type="ARBA" id="ARBA00022741"/>
    </source>
</evidence>
<evidence type="ECO:0000256" key="2">
    <source>
        <dbReference type="ARBA" id="ARBA00001911"/>
    </source>
</evidence>
<dbReference type="Pfam" id="PF24621">
    <property type="entry name" value="DHQS_C"/>
    <property type="match status" value="1"/>
</dbReference>
<dbReference type="InterPro" id="IPR050071">
    <property type="entry name" value="Dehydroquinate_synthase"/>
</dbReference>
<evidence type="ECO:0000256" key="12">
    <source>
        <dbReference type="ARBA" id="ARBA00022833"/>
    </source>
</evidence>
<evidence type="ECO:0000256" key="17">
    <source>
        <dbReference type="HAMAP-Rule" id="MF_00110"/>
    </source>
</evidence>
<reference evidence="20 21" key="1">
    <citation type="submission" date="2020-08" db="EMBL/GenBank/DDBJ databases">
        <title>Genomic Encyclopedia of Type Strains, Phase III (KMG-III): the genomes of soil and plant-associated and newly described type strains.</title>
        <authorList>
            <person name="Whitman W."/>
        </authorList>
    </citation>
    <scope>NUCLEOTIDE SEQUENCE [LARGE SCALE GENOMIC DNA]</scope>
    <source>
        <strain evidence="20 21">CECT 8712</strain>
    </source>
</reference>
<evidence type="ECO:0000256" key="14">
    <source>
        <dbReference type="ARBA" id="ARBA00023141"/>
    </source>
</evidence>
<evidence type="ECO:0000259" key="19">
    <source>
        <dbReference type="Pfam" id="PF24621"/>
    </source>
</evidence>
<keyword evidence="12 17" id="KW-0862">Zinc</keyword>
<feature type="binding site" evidence="17">
    <location>
        <begin position="104"/>
        <end position="108"/>
    </location>
    <ligand>
        <name>NAD(+)</name>
        <dbReference type="ChEBI" id="CHEBI:57540"/>
    </ligand>
</feature>
<comment type="catalytic activity">
    <reaction evidence="1 17">
        <text>7-phospho-2-dehydro-3-deoxy-D-arabino-heptonate = 3-dehydroquinate + phosphate</text>
        <dbReference type="Rhea" id="RHEA:21968"/>
        <dbReference type="ChEBI" id="CHEBI:32364"/>
        <dbReference type="ChEBI" id="CHEBI:43474"/>
        <dbReference type="ChEBI" id="CHEBI:58394"/>
        <dbReference type="EC" id="4.2.3.4"/>
    </reaction>
</comment>
<feature type="binding site" evidence="17">
    <location>
        <position position="183"/>
    </location>
    <ligand>
        <name>Zn(2+)</name>
        <dbReference type="ChEBI" id="CHEBI:29105"/>
    </ligand>
</feature>
<dbReference type="GO" id="GO:0046872">
    <property type="term" value="F:metal ion binding"/>
    <property type="evidence" value="ECO:0007669"/>
    <property type="project" value="UniProtKB-KW"/>
</dbReference>
<comment type="cofactor">
    <cofactor evidence="2 17">
        <name>NAD(+)</name>
        <dbReference type="ChEBI" id="CHEBI:57540"/>
    </cofactor>
</comment>
<comment type="function">
    <text evidence="17">Catalyzes the conversion of 3-deoxy-D-arabino-heptulosonate 7-phosphate (DAHP) to dehydroquinate (DHQ).</text>
</comment>
<feature type="binding site" evidence="17">
    <location>
        <position position="141"/>
    </location>
    <ligand>
        <name>NAD(+)</name>
        <dbReference type="ChEBI" id="CHEBI:57540"/>
    </ligand>
</feature>
<evidence type="ECO:0000256" key="4">
    <source>
        <dbReference type="ARBA" id="ARBA00004661"/>
    </source>
</evidence>
<comment type="caution">
    <text evidence="20">The sequence shown here is derived from an EMBL/GenBank/DDBJ whole genome shotgun (WGS) entry which is preliminary data.</text>
</comment>
<gene>
    <name evidence="17" type="primary">aroB</name>
    <name evidence="20" type="ORF">FHS13_003427</name>
</gene>
<dbReference type="FunFam" id="3.40.50.1970:FF:000012">
    <property type="entry name" value="3-dehydroquinate synthase"/>
    <property type="match status" value="1"/>
</dbReference>
<name>A0A841IYY7_9ACTN</name>
<dbReference type="PANTHER" id="PTHR43622:SF7">
    <property type="entry name" value="3-DEHYDROQUINATE SYNTHASE, CHLOROPLASTIC"/>
    <property type="match status" value="1"/>
</dbReference>